<feature type="transmembrane region" description="Helical" evidence="8">
    <location>
        <begin position="376"/>
        <end position="396"/>
    </location>
</feature>
<dbReference type="InterPro" id="IPR052031">
    <property type="entry name" value="Membrane_Transporter-Flippase"/>
</dbReference>
<evidence type="ECO:0000256" key="4">
    <source>
        <dbReference type="ARBA" id="ARBA00022475"/>
    </source>
</evidence>
<proteinExistence type="inferred from homology"/>
<dbReference type="AlphaFoldDB" id="A0A0G8F0B0"/>
<comment type="caution">
    <text evidence="9">The sequence shown here is derived from an EMBL/GenBank/DDBJ whole genome shotgun (WGS) entry which is preliminary data.</text>
</comment>
<feature type="transmembrane region" description="Helical" evidence="8">
    <location>
        <begin position="403"/>
        <end position="425"/>
    </location>
</feature>
<feature type="transmembrane region" description="Helical" evidence="8">
    <location>
        <begin position="437"/>
        <end position="455"/>
    </location>
</feature>
<dbReference type="PANTHER" id="PTHR43549">
    <property type="entry name" value="MULTIDRUG RESISTANCE PROTEIN YPNP-RELATED"/>
    <property type="match status" value="1"/>
</dbReference>
<feature type="transmembrane region" description="Helical" evidence="8">
    <location>
        <begin position="180"/>
        <end position="202"/>
    </location>
</feature>
<evidence type="ECO:0000256" key="1">
    <source>
        <dbReference type="ARBA" id="ARBA00004651"/>
    </source>
</evidence>
<dbReference type="PANTHER" id="PTHR43549:SF3">
    <property type="entry name" value="MULTIDRUG RESISTANCE PROTEIN YPNP-RELATED"/>
    <property type="match status" value="1"/>
</dbReference>
<evidence type="ECO:0000256" key="2">
    <source>
        <dbReference type="ARBA" id="ARBA00010199"/>
    </source>
</evidence>
<accession>A0A0G8F0B0</accession>
<dbReference type="GO" id="GO:0042910">
    <property type="term" value="F:xenobiotic transmembrane transporter activity"/>
    <property type="evidence" value="ECO:0007669"/>
    <property type="project" value="InterPro"/>
</dbReference>
<dbReference type="GO" id="GO:0015297">
    <property type="term" value="F:antiporter activity"/>
    <property type="evidence" value="ECO:0007669"/>
    <property type="project" value="InterPro"/>
</dbReference>
<feature type="transmembrane region" description="Helical" evidence="8">
    <location>
        <begin position="336"/>
        <end position="356"/>
    </location>
</feature>
<feature type="transmembrane region" description="Helical" evidence="8">
    <location>
        <begin position="302"/>
        <end position="324"/>
    </location>
</feature>
<feature type="transmembrane region" description="Helical" evidence="8">
    <location>
        <begin position="102"/>
        <end position="128"/>
    </location>
</feature>
<evidence type="ECO:0000313" key="9">
    <source>
        <dbReference type="EMBL" id="KLA29946.1"/>
    </source>
</evidence>
<dbReference type="Pfam" id="PF01554">
    <property type="entry name" value="MatE"/>
    <property type="match status" value="2"/>
</dbReference>
<dbReference type="PATRIC" id="fig|1396.428.peg.4109"/>
<comment type="subcellular location">
    <subcellularLocation>
        <location evidence="1">Cell membrane</location>
        <topology evidence="1">Multi-pass membrane protein</topology>
    </subcellularLocation>
</comment>
<dbReference type="Proteomes" id="UP000035214">
    <property type="component" value="Unassembled WGS sequence"/>
</dbReference>
<evidence type="ECO:0000256" key="8">
    <source>
        <dbReference type="SAM" id="Phobius"/>
    </source>
</evidence>
<sequence>MKPPTDNNKEGAESHKLESESKPIWKSMSMFLVPLLLSNVLQSIGQLFGMVVVGRWLGVNDLAAISAFFPLFFLLVSFVIGIGSGSSILIGQAFGAKNEDRLKAIVGTTLTFTFIIGVVLAIIGSIFAMDIMRLMGTPENIIDISVHYARILFISMPVLFLYFAYTTFMRGTGDSKTPFYFLIVSTALNMILLPILIFGWLGAPKLDVYGAAYASVISTVITFIVMLVYLKKKNHPLQLDSTVRKYLRMDGELLKLLLRLGIPASINMILVSLSEIAVIAFVNRYGSDATAAYGVVNQVASYVQMPAVSLGITVSIFAAQSIGANRFDRLQKVVKAGIIMNYVIGGVLISLIYLFSRDILSLFLTSQTTIEIAHSLVMITLWSYLIFGHAQIISATMRASGTVLWPTVIGVVSIWLVEVPVAYYLSYHTSLGIEGIWIGYPAAFIVSLILQYAYYKLSWQKKRITRLVS</sequence>
<keyword evidence="5 8" id="KW-0812">Transmembrane</keyword>
<feature type="transmembrane region" description="Helical" evidence="8">
    <location>
        <begin position="31"/>
        <end position="57"/>
    </location>
</feature>
<keyword evidence="3" id="KW-0813">Transport</keyword>
<protein>
    <recommendedName>
        <fullName evidence="11">MATE family efflux transporter</fullName>
    </recommendedName>
</protein>
<dbReference type="NCBIfam" id="TIGR00797">
    <property type="entry name" value="matE"/>
    <property type="match status" value="1"/>
</dbReference>
<name>A0A0G8F0B0_BACCE</name>
<evidence type="ECO:0008006" key="11">
    <source>
        <dbReference type="Google" id="ProtNLM"/>
    </source>
</evidence>
<keyword evidence="7 8" id="KW-0472">Membrane</keyword>
<dbReference type="GeneID" id="301200257"/>
<dbReference type="RefSeq" id="WP_000804151.1">
    <property type="nucleotide sequence ID" value="NZ_LCYI01000020.1"/>
</dbReference>
<feature type="transmembrane region" description="Helical" evidence="8">
    <location>
        <begin position="256"/>
        <end position="282"/>
    </location>
</feature>
<dbReference type="CDD" id="cd13138">
    <property type="entry name" value="MATE_yoeA_like"/>
    <property type="match status" value="1"/>
</dbReference>
<reference evidence="9 10" key="1">
    <citation type="submission" date="2015-04" db="EMBL/GenBank/DDBJ databases">
        <title>Draft Genome Sequences of Eight Spore-Forming Food Isolates of Bacillus cereus Genome sequencing.</title>
        <authorList>
            <person name="Krawcyk A.O."/>
            <person name="de Jong A."/>
            <person name="Eijlander R.T."/>
            <person name="Berendsen E.M."/>
            <person name="Holsappel S."/>
            <person name="Wells-Bennik M."/>
            <person name="Kuipers O.P."/>
        </authorList>
    </citation>
    <scope>NUCLEOTIDE SEQUENCE [LARGE SCALE GENOMIC DNA]</scope>
    <source>
        <strain evidence="9 10">B4077</strain>
    </source>
</reference>
<evidence type="ECO:0000256" key="3">
    <source>
        <dbReference type="ARBA" id="ARBA00022448"/>
    </source>
</evidence>
<feature type="transmembrane region" description="Helical" evidence="8">
    <location>
        <begin position="148"/>
        <end position="168"/>
    </location>
</feature>
<evidence type="ECO:0000256" key="7">
    <source>
        <dbReference type="ARBA" id="ARBA00023136"/>
    </source>
</evidence>
<dbReference type="EMBL" id="LCYI01000020">
    <property type="protein sequence ID" value="KLA29946.1"/>
    <property type="molecule type" value="Genomic_DNA"/>
</dbReference>
<evidence type="ECO:0000313" key="10">
    <source>
        <dbReference type="Proteomes" id="UP000035214"/>
    </source>
</evidence>
<keyword evidence="4" id="KW-1003">Cell membrane</keyword>
<feature type="transmembrane region" description="Helical" evidence="8">
    <location>
        <begin position="208"/>
        <end position="230"/>
    </location>
</feature>
<dbReference type="PIRSF" id="PIRSF006603">
    <property type="entry name" value="DinF"/>
    <property type="match status" value="1"/>
</dbReference>
<evidence type="ECO:0000256" key="5">
    <source>
        <dbReference type="ARBA" id="ARBA00022692"/>
    </source>
</evidence>
<dbReference type="InterPro" id="IPR002528">
    <property type="entry name" value="MATE_fam"/>
</dbReference>
<evidence type="ECO:0000256" key="6">
    <source>
        <dbReference type="ARBA" id="ARBA00022989"/>
    </source>
</evidence>
<organism evidence="9 10">
    <name type="scientific">Bacillus cereus</name>
    <dbReference type="NCBI Taxonomy" id="1396"/>
    <lineage>
        <taxon>Bacteria</taxon>
        <taxon>Bacillati</taxon>
        <taxon>Bacillota</taxon>
        <taxon>Bacilli</taxon>
        <taxon>Bacillales</taxon>
        <taxon>Bacillaceae</taxon>
        <taxon>Bacillus</taxon>
        <taxon>Bacillus cereus group</taxon>
    </lineage>
</organism>
<comment type="similarity">
    <text evidence="2">Belongs to the multi antimicrobial extrusion (MATE) (TC 2.A.66.1) family.</text>
</comment>
<keyword evidence="6 8" id="KW-1133">Transmembrane helix</keyword>
<dbReference type="InterPro" id="IPR048279">
    <property type="entry name" value="MdtK-like"/>
</dbReference>
<feature type="transmembrane region" description="Helical" evidence="8">
    <location>
        <begin position="63"/>
        <end position="90"/>
    </location>
</feature>
<gene>
    <name evidence="9" type="ORF">B4077_1689</name>
</gene>
<dbReference type="GO" id="GO:0005886">
    <property type="term" value="C:plasma membrane"/>
    <property type="evidence" value="ECO:0007669"/>
    <property type="project" value="UniProtKB-SubCell"/>
</dbReference>